<dbReference type="KEGG" id="gsh:117346079"/>
<dbReference type="GO" id="GO:0034587">
    <property type="term" value="P:piRNA processing"/>
    <property type="evidence" value="ECO:0007669"/>
    <property type="project" value="TreeGrafter"/>
</dbReference>
<dbReference type="GeneID" id="117346079"/>
<evidence type="ECO:0000256" key="5">
    <source>
        <dbReference type="ARBA" id="ARBA00022679"/>
    </source>
</evidence>
<dbReference type="RefSeq" id="XP_033771278.1">
    <property type="nucleotide sequence ID" value="XM_033915387.1"/>
</dbReference>
<dbReference type="RefSeq" id="XP_033771276.1">
    <property type="nucleotide sequence ID" value="XM_033915385.1"/>
</dbReference>
<reference evidence="15 16" key="1">
    <citation type="submission" date="2025-04" db="UniProtKB">
        <authorList>
            <consortium name="RefSeq"/>
        </authorList>
    </citation>
    <scope>IDENTIFICATION</scope>
</reference>
<dbReference type="PANTHER" id="PTHR21404:SF3">
    <property type="entry name" value="SMALL RNA 2'-O-METHYLTRANSFERASE"/>
    <property type="match status" value="1"/>
</dbReference>
<name>A0A6P8N6X0_GEOSA</name>
<evidence type="ECO:0000256" key="4">
    <source>
        <dbReference type="ARBA" id="ARBA00022603"/>
    </source>
</evidence>
<sequence>MEPVTFTPPLYKQRYQFVKSLVEKHNPKKVADLGCSECSLLWKLKFCSSIEVLAGVDISEDVMKEKMHTLSPLPCEYLQPSWRSLVITLYQGSVAEKDPNLLGFDMITCIELIEHLEAKELAAFPEVIFGFWAPIMVVISTPNSEFNSLLPGVSLFRHLDHKFEWNKKEFESWALEAADCYGYTVEFTGVGKPPPGAESVGYCTQIGIFVRNYVETAEIVKHKMTTNHVYKTIFKAVYPSLQDEKYLQYAVVNEVLYQAHRIKRRLWDSAKKNEHNQATEEEQRCWPPENCVTFFKKCDLRGHKELAQSSRTEPFVQDNAVCVPLEKLFSIPRVKQLCDTLGTLIKMITGKVALSVDGCSVMVRIDDEDGNG</sequence>
<comment type="similarity">
    <text evidence="2">Belongs to the methyltransferase superfamily. HEN1 family.</text>
</comment>
<gene>
    <name evidence="15 16 17" type="primary">LOC117346079</name>
</gene>
<protein>
    <recommendedName>
        <fullName evidence="3">Small RNA 2'-O-methyltransferase</fullName>
        <ecNumber evidence="12">2.1.1.386</ecNumber>
    </recommendedName>
    <alternativeName>
        <fullName evidence="11">HEN1 methyltransferase homolog 1</fullName>
    </alternativeName>
</protein>
<evidence type="ECO:0000256" key="3">
    <source>
        <dbReference type="ARBA" id="ARBA00021330"/>
    </source>
</evidence>
<evidence type="ECO:0000256" key="11">
    <source>
        <dbReference type="ARBA" id="ARBA00029981"/>
    </source>
</evidence>
<evidence type="ECO:0000256" key="6">
    <source>
        <dbReference type="ARBA" id="ARBA00022691"/>
    </source>
</evidence>
<keyword evidence="9" id="KW-0694">RNA-binding</keyword>
<dbReference type="RefSeq" id="XP_033771277.1">
    <property type="nucleotide sequence ID" value="XM_033915386.1"/>
</dbReference>
<dbReference type="GO" id="GO:0001510">
    <property type="term" value="P:RNA methylation"/>
    <property type="evidence" value="ECO:0007669"/>
    <property type="project" value="InterPro"/>
</dbReference>
<keyword evidence="8" id="KW-0460">Magnesium</keyword>
<dbReference type="Proteomes" id="UP000515159">
    <property type="component" value="Chromosome 12"/>
</dbReference>
<dbReference type="GO" id="GO:0003723">
    <property type="term" value="F:RNA binding"/>
    <property type="evidence" value="ECO:0007669"/>
    <property type="project" value="UniProtKB-KW"/>
</dbReference>
<evidence type="ECO:0000256" key="9">
    <source>
        <dbReference type="ARBA" id="ARBA00022884"/>
    </source>
</evidence>
<evidence type="ECO:0000313" key="15">
    <source>
        <dbReference type="RefSeq" id="XP_033771276.1"/>
    </source>
</evidence>
<keyword evidence="10" id="KW-0943">RNA-mediated gene silencing</keyword>
<evidence type="ECO:0000256" key="1">
    <source>
        <dbReference type="ARBA" id="ARBA00001946"/>
    </source>
</evidence>
<comment type="catalytic activity">
    <reaction evidence="13">
        <text>small RNA 3'-end nucleotide + S-adenosyl-L-methionine = small RNA 3'-end 2'-O-methylnucleotide + S-adenosyl-L-homocysteine + H(+)</text>
        <dbReference type="Rhea" id="RHEA:37887"/>
        <dbReference type="Rhea" id="RHEA-COMP:10415"/>
        <dbReference type="Rhea" id="RHEA-COMP:10416"/>
        <dbReference type="ChEBI" id="CHEBI:15378"/>
        <dbReference type="ChEBI" id="CHEBI:57856"/>
        <dbReference type="ChEBI" id="CHEBI:59789"/>
        <dbReference type="ChEBI" id="CHEBI:74896"/>
        <dbReference type="ChEBI" id="CHEBI:74898"/>
        <dbReference type="EC" id="2.1.1.386"/>
    </reaction>
</comment>
<dbReference type="GO" id="GO:0005737">
    <property type="term" value="C:cytoplasm"/>
    <property type="evidence" value="ECO:0007669"/>
    <property type="project" value="TreeGrafter"/>
</dbReference>
<evidence type="ECO:0000313" key="17">
    <source>
        <dbReference type="RefSeq" id="XP_033771278.1"/>
    </source>
</evidence>
<evidence type="ECO:0000313" key="16">
    <source>
        <dbReference type="RefSeq" id="XP_033771277.1"/>
    </source>
</evidence>
<dbReference type="PANTHER" id="PTHR21404">
    <property type="entry name" value="HEN1"/>
    <property type="match status" value="1"/>
</dbReference>
<keyword evidence="7" id="KW-0479">Metal-binding</keyword>
<evidence type="ECO:0000256" key="2">
    <source>
        <dbReference type="ARBA" id="ARBA00009026"/>
    </source>
</evidence>
<dbReference type="SUPFAM" id="SSF53335">
    <property type="entry name" value="S-adenosyl-L-methionine-dependent methyltransferases"/>
    <property type="match status" value="1"/>
</dbReference>
<dbReference type="GO" id="GO:0090486">
    <property type="term" value="F:small RNA 2'-O-methyltransferase activity"/>
    <property type="evidence" value="ECO:0007669"/>
    <property type="project" value="UniProtKB-EC"/>
</dbReference>
<keyword evidence="5" id="KW-0808">Transferase</keyword>
<keyword evidence="4" id="KW-0489">Methyltransferase</keyword>
<evidence type="ECO:0000256" key="8">
    <source>
        <dbReference type="ARBA" id="ARBA00022842"/>
    </source>
</evidence>
<dbReference type="GO" id="GO:0030422">
    <property type="term" value="P:siRNA processing"/>
    <property type="evidence" value="ECO:0007669"/>
    <property type="project" value="TreeGrafter"/>
</dbReference>
<dbReference type="AlphaFoldDB" id="A0A6P8N6X0"/>
<keyword evidence="14" id="KW-1185">Reference proteome</keyword>
<evidence type="ECO:0000313" key="14">
    <source>
        <dbReference type="Proteomes" id="UP000515159"/>
    </source>
</evidence>
<dbReference type="OrthoDB" id="2154311at2759"/>
<evidence type="ECO:0000256" key="7">
    <source>
        <dbReference type="ARBA" id="ARBA00022723"/>
    </source>
</evidence>
<evidence type="ECO:0000256" key="12">
    <source>
        <dbReference type="ARBA" id="ARBA00035025"/>
    </source>
</evidence>
<dbReference type="InterPro" id="IPR026610">
    <property type="entry name" value="Hen1"/>
</dbReference>
<dbReference type="FunFam" id="3.40.50.150:FF:000124">
    <property type="entry name" value="HEN methyltransferase 1"/>
    <property type="match status" value="1"/>
</dbReference>
<dbReference type="InterPro" id="IPR029063">
    <property type="entry name" value="SAM-dependent_MTases_sf"/>
</dbReference>
<comment type="cofactor">
    <cofactor evidence="1">
        <name>Mg(2+)</name>
        <dbReference type="ChEBI" id="CHEBI:18420"/>
    </cofactor>
</comment>
<dbReference type="GO" id="GO:0005634">
    <property type="term" value="C:nucleus"/>
    <property type="evidence" value="ECO:0007669"/>
    <property type="project" value="TreeGrafter"/>
</dbReference>
<accession>A0A6P8N6X0</accession>
<keyword evidence="6" id="KW-0949">S-adenosyl-L-methionine</keyword>
<evidence type="ECO:0000256" key="10">
    <source>
        <dbReference type="ARBA" id="ARBA00023158"/>
    </source>
</evidence>
<proteinExistence type="inferred from homology"/>
<evidence type="ECO:0000256" key="13">
    <source>
        <dbReference type="ARBA" id="ARBA00048418"/>
    </source>
</evidence>
<dbReference type="Gene3D" id="3.40.50.150">
    <property type="entry name" value="Vaccinia Virus protein VP39"/>
    <property type="match status" value="1"/>
</dbReference>
<organism evidence="14 16">
    <name type="scientific">Geotrypetes seraphini</name>
    <name type="common">Gaboon caecilian</name>
    <name type="synonym">Caecilia seraphini</name>
    <dbReference type="NCBI Taxonomy" id="260995"/>
    <lineage>
        <taxon>Eukaryota</taxon>
        <taxon>Metazoa</taxon>
        <taxon>Chordata</taxon>
        <taxon>Craniata</taxon>
        <taxon>Vertebrata</taxon>
        <taxon>Euteleostomi</taxon>
        <taxon>Amphibia</taxon>
        <taxon>Gymnophiona</taxon>
        <taxon>Geotrypetes</taxon>
    </lineage>
</organism>
<dbReference type="GO" id="GO:0046872">
    <property type="term" value="F:metal ion binding"/>
    <property type="evidence" value="ECO:0007669"/>
    <property type="project" value="UniProtKB-KW"/>
</dbReference>
<dbReference type="EC" id="2.1.1.386" evidence="12"/>